<sequence length="229" mass="24607">MARRSPDRLATDALAVFAHRRITDTSLADDPLAALKTRAEDYAPGDTDLAWTRSTPWRTTLASTLDSVSGRRNEPVHVHGGRIEGDSTNPTAQLLAGWLSSRCGCPITVEDGGRKPGSSGVDSVALQLDQDEEVQIRADRKGGAVITQPYRPDAGVALPDRPLGDLLSEELRRLDRDEPYSEALETATGATGLAARSPDREHVWFDPADPPDGDGPRPRKRAAKPAGDS</sequence>
<dbReference type="PANTHER" id="PTHR38658">
    <property type="entry name" value="OXPP CYCLE PROTEIN OPCA-RELATED"/>
    <property type="match status" value="1"/>
</dbReference>
<feature type="domain" description="Glucose-6-phosphate dehydrogenase assembly protein OpcA C-terminal" evidence="2">
    <location>
        <begin position="44"/>
        <end position="184"/>
    </location>
</feature>
<evidence type="ECO:0000259" key="2">
    <source>
        <dbReference type="Pfam" id="PF20171"/>
    </source>
</evidence>
<dbReference type="InterPro" id="IPR004555">
    <property type="entry name" value="G6PDH_assembly_OpcA"/>
</dbReference>
<evidence type="ECO:0000313" key="4">
    <source>
        <dbReference type="Proteomes" id="UP001324287"/>
    </source>
</evidence>
<reference evidence="3 4" key="1">
    <citation type="submission" date="2023-12" db="EMBL/GenBank/DDBJ databases">
        <title>Blastococcus brunescens sp. nov., an actonobacterium isolated from sandstone collected in sahara desert.</title>
        <authorList>
            <person name="Gtari M."/>
            <person name="Ghodhbane F."/>
        </authorList>
    </citation>
    <scope>NUCLEOTIDE SEQUENCE [LARGE SCALE GENOMIC DNA]</scope>
    <source>
        <strain evidence="3 4">BMG 8361</strain>
    </source>
</reference>
<feature type="region of interest" description="Disordered" evidence="1">
    <location>
        <begin position="65"/>
        <end position="89"/>
    </location>
</feature>
<dbReference type="Pfam" id="PF20171">
    <property type="entry name" value="OpcA_G6PD_C"/>
    <property type="match status" value="1"/>
</dbReference>
<feature type="compositionally biased region" description="Low complexity" evidence="1">
    <location>
        <begin position="182"/>
        <end position="195"/>
    </location>
</feature>
<proteinExistence type="predicted"/>
<dbReference type="Proteomes" id="UP001324287">
    <property type="component" value="Chromosome"/>
</dbReference>
<dbReference type="EMBL" id="CP141261">
    <property type="protein sequence ID" value="WRL61903.1"/>
    <property type="molecule type" value="Genomic_DNA"/>
</dbReference>
<dbReference type="RefSeq" id="WP_324273262.1">
    <property type="nucleotide sequence ID" value="NZ_CP141261.1"/>
</dbReference>
<evidence type="ECO:0000256" key="1">
    <source>
        <dbReference type="SAM" id="MobiDB-lite"/>
    </source>
</evidence>
<organism evidence="3 4">
    <name type="scientific">Blastococcus brunescens</name>
    <dbReference type="NCBI Taxonomy" id="1564165"/>
    <lineage>
        <taxon>Bacteria</taxon>
        <taxon>Bacillati</taxon>
        <taxon>Actinomycetota</taxon>
        <taxon>Actinomycetes</taxon>
        <taxon>Geodermatophilales</taxon>
        <taxon>Geodermatophilaceae</taxon>
        <taxon>Blastococcus</taxon>
    </lineage>
</organism>
<feature type="region of interest" description="Disordered" evidence="1">
    <location>
        <begin position="176"/>
        <end position="229"/>
    </location>
</feature>
<dbReference type="PANTHER" id="PTHR38658:SF1">
    <property type="entry name" value="OXPP CYCLE PROTEIN OPCA-RELATED"/>
    <property type="match status" value="1"/>
</dbReference>
<protein>
    <submittedName>
        <fullName evidence="3">Glucose-6-phosphate dehydrogenase assembly protein OpcA</fullName>
    </submittedName>
</protein>
<evidence type="ECO:0000313" key="3">
    <source>
        <dbReference type="EMBL" id="WRL61903.1"/>
    </source>
</evidence>
<name>A0ABZ1ATK2_9ACTN</name>
<gene>
    <name evidence="3" type="ORF">U6N30_17535</name>
</gene>
<accession>A0ABZ1ATK2</accession>
<keyword evidence="4" id="KW-1185">Reference proteome</keyword>
<dbReference type="InterPro" id="IPR046802">
    <property type="entry name" value="OpcA_G6PD_C"/>
</dbReference>
<feature type="compositionally biased region" description="Basic and acidic residues" evidence="1">
    <location>
        <begin position="69"/>
        <end position="85"/>
    </location>
</feature>